<dbReference type="PANTHER" id="PTHR30578">
    <property type="entry name" value="ELECTRON TRANSPORT COMPLEX PROTEIN RNFD"/>
    <property type="match status" value="1"/>
</dbReference>
<dbReference type="PANTHER" id="PTHR30578:SF0">
    <property type="entry name" value="ION-TRANSLOCATING OXIDOREDUCTASE COMPLEX SUBUNIT D"/>
    <property type="match status" value="1"/>
</dbReference>
<evidence type="ECO:0000256" key="5">
    <source>
        <dbReference type="ARBA" id="ARBA00022692"/>
    </source>
</evidence>
<keyword evidence="1" id="KW-0813">Transport</keyword>
<dbReference type="InterPro" id="IPR004338">
    <property type="entry name" value="NqrB/RnfD"/>
</dbReference>
<dbReference type="PATRIC" id="fig|1262666.3.peg.3116"/>
<evidence type="ECO:0000256" key="7">
    <source>
        <dbReference type="ARBA" id="ARBA00022989"/>
    </source>
</evidence>
<evidence type="ECO:0000256" key="6">
    <source>
        <dbReference type="ARBA" id="ARBA00022967"/>
    </source>
</evidence>
<keyword evidence="10" id="KW-0830">Ubiquinone</keyword>
<keyword evidence="6" id="KW-1278">Translocase</keyword>
<evidence type="ECO:0000256" key="2">
    <source>
        <dbReference type="ARBA" id="ARBA00022553"/>
    </source>
</evidence>
<keyword evidence="5 9" id="KW-0812">Transmembrane</keyword>
<dbReference type="EMBL" id="AOSV01000032">
    <property type="protein sequence ID" value="EMG36133.1"/>
    <property type="molecule type" value="Genomic_DNA"/>
</dbReference>
<feature type="transmembrane region" description="Helical" evidence="9">
    <location>
        <begin position="101"/>
        <end position="120"/>
    </location>
</feature>
<evidence type="ECO:0000256" key="1">
    <source>
        <dbReference type="ARBA" id="ARBA00022448"/>
    </source>
</evidence>
<dbReference type="RefSeq" id="WP_005988722.1">
    <property type="nucleotide sequence ID" value="NZ_AOSV01000032.1"/>
</dbReference>
<sequence length="334" mass="34812">MQSLTPDKTARVLGAGALRPLTATPVLTVSAPPFAHAGSSVRSLMLTSIAALAPAAVMAAVAYGLPAVRVMALCGATAIITETLCERLMGRQSSADDYHCLYVGLVLAFLLPAAAPWWLAVMGAASSIVLGKMIFGGLGGSPLSPALVGWAVCRLSWPETMDAEFSMLASELISPLHHLKFFGPEAVDGITSVQLLLGRQLGGLGASQIWAVSAGGLLLLALGRVRWEIPLAFLAGLVATTAAYWLSDQAAYASPLFHLLAGSTIFVAFFAATDEPSSPSRVLPMLLFGLLAGALTAIIRIYGIYPDGAPFAVLLANLFTPMLARIRPKPFGAR</sequence>
<dbReference type="OrthoDB" id="9776359at2"/>
<dbReference type="Proteomes" id="UP000011922">
    <property type="component" value="Unassembled WGS sequence"/>
</dbReference>
<evidence type="ECO:0000313" key="11">
    <source>
        <dbReference type="Proteomes" id="UP000011922"/>
    </source>
</evidence>
<evidence type="ECO:0000256" key="4">
    <source>
        <dbReference type="ARBA" id="ARBA00022643"/>
    </source>
</evidence>
<organism evidence="10 11">
    <name type="scientific">Desulfocurvibacter africanus PCS</name>
    <dbReference type="NCBI Taxonomy" id="1262666"/>
    <lineage>
        <taxon>Bacteria</taxon>
        <taxon>Pseudomonadati</taxon>
        <taxon>Thermodesulfobacteriota</taxon>
        <taxon>Desulfovibrionia</taxon>
        <taxon>Desulfovibrionales</taxon>
        <taxon>Desulfovibrionaceae</taxon>
        <taxon>Desulfocurvibacter</taxon>
    </lineage>
</organism>
<keyword evidence="8 9" id="KW-0472">Membrane</keyword>
<keyword evidence="3" id="KW-0285">Flavoprotein</keyword>
<evidence type="ECO:0000256" key="8">
    <source>
        <dbReference type="ARBA" id="ARBA00023136"/>
    </source>
</evidence>
<comment type="caution">
    <text evidence="10">The sequence shown here is derived from an EMBL/GenBank/DDBJ whole genome shotgun (WGS) entry which is preliminary data.</text>
</comment>
<keyword evidence="2" id="KW-0597">Phosphoprotein</keyword>
<gene>
    <name evidence="10" type="ORF">PCS_03075</name>
</gene>
<evidence type="ECO:0000256" key="3">
    <source>
        <dbReference type="ARBA" id="ARBA00022630"/>
    </source>
</evidence>
<evidence type="ECO:0000256" key="9">
    <source>
        <dbReference type="SAM" id="Phobius"/>
    </source>
</evidence>
<keyword evidence="4" id="KW-0288">FMN</keyword>
<protein>
    <submittedName>
        <fullName evidence="10">Putative NADH:ubiquinone oxidoreductase, subunit RnfD</fullName>
    </submittedName>
</protein>
<accession>M5Q106</accession>
<keyword evidence="7 9" id="KW-1133">Transmembrane helix</keyword>
<feature type="transmembrane region" description="Helical" evidence="9">
    <location>
        <begin position="283"/>
        <end position="302"/>
    </location>
</feature>
<feature type="transmembrane region" description="Helical" evidence="9">
    <location>
        <begin position="252"/>
        <end position="271"/>
    </location>
</feature>
<dbReference type="GO" id="GO:0005886">
    <property type="term" value="C:plasma membrane"/>
    <property type="evidence" value="ECO:0007669"/>
    <property type="project" value="TreeGrafter"/>
</dbReference>
<dbReference type="AlphaFoldDB" id="M5Q106"/>
<proteinExistence type="predicted"/>
<feature type="transmembrane region" description="Helical" evidence="9">
    <location>
        <begin position="201"/>
        <end position="222"/>
    </location>
</feature>
<dbReference type="Pfam" id="PF03116">
    <property type="entry name" value="NQR2_RnfD_RnfE"/>
    <property type="match status" value="1"/>
</dbReference>
<feature type="transmembrane region" description="Helical" evidence="9">
    <location>
        <begin position="44"/>
        <end position="64"/>
    </location>
</feature>
<feature type="transmembrane region" description="Helical" evidence="9">
    <location>
        <begin position="229"/>
        <end position="246"/>
    </location>
</feature>
<dbReference type="GO" id="GO:0055085">
    <property type="term" value="P:transmembrane transport"/>
    <property type="evidence" value="ECO:0007669"/>
    <property type="project" value="InterPro"/>
</dbReference>
<reference evidence="10 11" key="1">
    <citation type="journal article" date="2013" name="Genome Announc.">
        <title>Draft Genome Sequence for Desulfovibrio africanus Strain PCS.</title>
        <authorList>
            <person name="Brown S.D."/>
            <person name="Utturkar S.M."/>
            <person name="Arkin A.P."/>
            <person name="Deutschbauer A.M."/>
            <person name="Elias D.A."/>
            <person name="Hazen T.C."/>
            <person name="Chakraborty R."/>
        </authorList>
    </citation>
    <scope>NUCLEOTIDE SEQUENCE [LARGE SCALE GENOMIC DNA]</scope>
    <source>
        <strain evidence="10 11">PCS</strain>
    </source>
</reference>
<name>M5Q106_DESAF</name>
<evidence type="ECO:0000313" key="10">
    <source>
        <dbReference type="EMBL" id="EMG36133.1"/>
    </source>
</evidence>